<comment type="catalytic activity">
    <reaction evidence="7">
        <text>D-tagatofuranose 6-phosphate + ATP = D-tagatofuranose 1,6-bisphosphate + ADP + H(+)</text>
        <dbReference type="Rhea" id="RHEA:12420"/>
        <dbReference type="ChEBI" id="CHEBI:15378"/>
        <dbReference type="ChEBI" id="CHEBI:30616"/>
        <dbReference type="ChEBI" id="CHEBI:58694"/>
        <dbReference type="ChEBI" id="CHEBI:58695"/>
        <dbReference type="ChEBI" id="CHEBI:456216"/>
        <dbReference type="EC" id="2.7.1.144"/>
    </reaction>
</comment>
<dbReference type="GO" id="GO:0016052">
    <property type="term" value="P:carbohydrate catabolic process"/>
    <property type="evidence" value="ECO:0007669"/>
    <property type="project" value="UniProtKB-ARBA"/>
</dbReference>
<protein>
    <recommendedName>
        <fullName evidence="7">Tagatose-6-phosphate kinase</fullName>
        <ecNumber evidence="7">2.7.1.144</ecNumber>
    </recommendedName>
</protein>
<organism evidence="10 11">
    <name type="scientific">Clostridium ljungdahlii</name>
    <dbReference type="NCBI Taxonomy" id="1538"/>
    <lineage>
        <taxon>Bacteria</taxon>
        <taxon>Bacillati</taxon>
        <taxon>Bacillota</taxon>
        <taxon>Clostridia</taxon>
        <taxon>Eubacteriales</taxon>
        <taxon>Clostridiaceae</taxon>
        <taxon>Clostridium</taxon>
    </lineage>
</organism>
<dbReference type="FunFam" id="3.40.1190.20:FF:000001">
    <property type="entry name" value="Phosphofructokinase"/>
    <property type="match status" value="1"/>
</dbReference>
<dbReference type="RefSeq" id="WP_063557181.1">
    <property type="nucleotide sequence ID" value="NZ_LITT01000064.1"/>
</dbReference>
<dbReference type="InterPro" id="IPR011611">
    <property type="entry name" value="PfkB_dom"/>
</dbReference>
<keyword evidence="2 7" id="KW-0808">Transferase</keyword>
<dbReference type="AlphaFoldDB" id="A0A168LAM7"/>
<dbReference type="PIRSF" id="PIRSF000535">
    <property type="entry name" value="1PFK/6PFK/LacC"/>
    <property type="match status" value="1"/>
</dbReference>
<sequence>MIYTVTLNPSIDYVIQTDNLILGSINRVVNEKKYAGGKGINVSRVLSNLGASSKALGFIGGFTGKFIEDSLKDSGILTDFIQVNEDTRINIKLKSNEETEINAAGPHIDSCNLNKLFKKIENLGSEDFIVLAGNVQKSIPSDIYSTIQEKCVNSKVIVDTTGDALTSTLKYKPFLIKPNIHELGDIFDIEIKDMKNCIYYANKLKDMGAQNIIISMGKHGALLLCDEGIYTASAPKGEVKNSVGAGDSVVAGFLAQYTRNFNIVESFRYGAASGSATAFSKDLCKKEDVENLLSDVHISKL</sequence>
<dbReference type="GO" id="GO:0005524">
    <property type="term" value="F:ATP binding"/>
    <property type="evidence" value="ECO:0007669"/>
    <property type="project" value="UniProtKB-UniRule"/>
</dbReference>
<dbReference type="Pfam" id="PF00294">
    <property type="entry name" value="PfkB"/>
    <property type="match status" value="1"/>
</dbReference>
<dbReference type="GO" id="GO:0008662">
    <property type="term" value="F:1-phosphofructokinase activity"/>
    <property type="evidence" value="ECO:0007669"/>
    <property type="project" value="UniProtKB-UniRule"/>
</dbReference>
<dbReference type="GO" id="GO:0005988">
    <property type="term" value="P:lactose metabolic process"/>
    <property type="evidence" value="ECO:0007669"/>
    <property type="project" value="UniProtKB-KW"/>
</dbReference>
<comment type="pathway">
    <text evidence="7">Carbohydrate metabolism; D-tagatose 6-phosphate degradation; D-glyceraldehyde 3-phosphate and glycerone phosphate from D-tagatose 6-phosphate: step 1/2.</text>
</comment>
<dbReference type="InterPro" id="IPR002173">
    <property type="entry name" value="Carboh/pur_kinase_PfkB_CS"/>
</dbReference>
<dbReference type="PANTHER" id="PTHR46566:SF1">
    <property type="entry name" value="1-PHOSPHOFRUCTOKINASE"/>
    <property type="match status" value="1"/>
</dbReference>
<comment type="similarity">
    <text evidence="1">Belongs to the carbohydrate kinase pfkB family.</text>
</comment>
<evidence type="ECO:0000256" key="7">
    <source>
        <dbReference type="PIRNR" id="PIRNR000535"/>
    </source>
</evidence>
<evidence type="ECO:0000256" key="8">
    <source>
        <dbReference type="RuleBase" id="RU369061"/>
    </source>
</evidence>
<dbReference type="InterPro" id="IPR017583">
    <property type="entry name" value="Tagatose/fructose_Pkinase"/>
</dbReference>
<dbReference type="EC" id="2.7.1.144" evidence="7"/>
<comment type="caution">
    <text evidence="10">The sequence shown here is derived from an EMBL/GenBank/DDBJ whole genome shotgun (WGS) entry which is preliminary data.</text>
</comment>
<dbReference type="PATRIC" id="fig|1538.10.peg.4037"/>
<dbReference type="GO" id="GO:0005829">
    <property type="term" value="C:cytosol"/>
    <property type="evidence" value="ECO:0007669"/>
    <property type="project" value="TreeGrafter"/>
</dbReference>
<dbReference type="UniPathway" id="UPA00704">
    <property type="reaction ID" value="UER00715"/>
</dbReference>
<dbReference type="NCBIfam" id="TIGR03168">
    <property type="entry name" value="1-PFK"/>
    <property type="match status" value="1"/>
</dbReference>
<dbReference type="PROSITE" id="PS00583">
    <property type="entry name" value="PFKB_KINASES_1"/>
    <property type="match status" value="1"/>
</dbReference>
<keyword evidence="7" id="KW-0423">Lactose metabolism</keyword>
<dbReference type="InterPro" id="IPR029056">
    <property type="entry name" value="Ribokinase-like"/>
</dbReference>
<evidence type="ECO:0000313" key="11">
    <source>
        <dbReference type="Proteomes" id="UP000077407"/>
    </source>
</evidence>
<keyword evidence="4 8" id="KW-0418">Kinase</keyword>
<proteinExistence type="inferred from homology"/>
<reference evidence="10 11" key="1">
    <citation type="journal article" date="2015" name="Biotechnol. Bioeng.">
        <title>Genome sequence and phenotypic characterization of Caulobacter segnis.</title>
        <authorList>
            <person name="Patel S."/>
            <person name="Fletcher B."/>
            <person name="Scott D.C."/>
            <person name="Ely B."/>
        </authorList>
    </citation>
    <scope>NUCLEOTIDE SEQUENCE [LARGE SCALE GENOMIC DNA]</scope>
    <source>
        <strain evidence="10 11">ERI-2</strain>
    </source>
</reference>
<dbReference type="Gene3D" id="3.40.1190.20">
    <property type="match status" value="1"/>
</dbReference>
<dbReference type="Proteomes" id="UP000077407">
    <property type="component" value="Unassembled WGS sequence"/>
</dbReference>
<comment type="similarity">
    <text evidence="7">Belongs to the carbohydrate kinase PfkB family. LacC subfamily.</text>
</comment>
<evidence type="ECO:0000256" key="2">
    <source>
        <dbReference type="ARBA" id="ARBA00022679"/>
    </source>
</evidence>
<evidence type="ECO:0000256" key="1">
    <source>
        <dbReference type="ARBA" id="ARBA00005380"/>
    </source>
</evidence>
<keyword evidence="5 7" id="KW-0067">ATP-binding</keyword>
<evidence type="ECO:0000313" key="10">
    <source>
        <dbReference type="EMBL" id="OAA82895.1"/>
    </source>
</evidence>
<dbReference type="InterPro" id="IPR022463">
    <property type="entry name" value="1-PFruKinase"/>
</dbReference>
<dbReference type="SUPFAM" id="SSF53613">
    <property type="entry name" value="Ribokinase-like"/>
    <property type="match status" value="1"/>
</dbReference>
<dbReference type="GO" id="GO:2001059">
    <property type="term" value="P:D-tagatose 6-phosphate catabolic process"/>
    <property type="evidence" value="ECO:0007669"/>
    <property type="project" value="UniProtKB-UniPathway"/>
</dbReference>
<dbReference type="GO" id="GO:0044281">
    <property type="term" value="P:small molecule metabolic process"/>
    <property type="evidence" value="ECO:0007669"/>
    <property type="project" value="UniProtKB-ARBA"/>
</dbReference>
<feature type="domain" description="Carbohydrate kinase PfkB" evidence="9">
    <location>
        <begin position="11"/>
        <end position="281"/>
    </location>
</feature>
<accession>A0A168LAM7</accession>
<evidence type="ECO:0000259" key="9">
    <source>
        <dbReference type="Pfam" id="PF00294"/>
    </source>
</evidence>
<dbReference type="EMBL" id="LITT01000064">
    <property type="protein sequence ID" value="OAA82895.1"/>
    <property type="molecule type" value="Genomic_DNA"/>
</dbReference>
<dbReference type="PANTHER" id="PTHR46566">
    <property type="entry name" value="1-PHOSPHOFRUCTOKINASE-RELATED"/>
    <property type="match status" value="1"/>
</dbReference>
<evidence type="ECO:0000256" key="4">
    <source>
        <dbReference type="ARBA" id="ARBA00022777"/>
    </source>
</evidence>
<keyword evidence="3 7" id="KW-0547">Nucleotide-binding</keyword>
<dbReference type="PROSITE" id="PS00584">
    <property type="entry name" value="PFKB_KINASES_2"/>
    <property type="match status" value="1"/>
</dbReference>
<evidence type="ECO:0000256" key="3">
    <source>
        <dbReference type="ARBA" id="ARBA00022741"/>
    </source>
</evidence>
<dbReference type="NCBIfam" id="TIGR03828">
    <property type="entry name" value="pfkB"/>
    <property type="match status" value="1"/>
</dbReference>
<dbReference type="CDD" id="cd01164">
    <property type="entry name" value="FruK_PfkB_like"/>
    <property type="match status" value="1"/>
</dbReference>
<evidence type="ECO:0000256" key="5">
    <source>
        <dbReference type="ARBA" id="ARBA00022840"/>
    </source>
</evidence>
<comment type="function">
    <text evidence="8">Catalyzes the ATP-dependent phosphorylation of fructose-l-phosphate to fructose-l,6-bisphosphate.</text>
</comment>
<dbReference type="GO" id="GO:0009024">
    <property type="term" value="F:tagatose-6-phosphate kinase activity"/>
    <property type="evidence" value="ECO:0007669"/>
    <property type="project" value="UniProtKB-EC"/>
</dbReference>
<evidence type="ECO:0000256" key="6">
    <source>
        <dbReference type="ARBA" id="ARBA00047745"/>
    </source>
</evidence>
<dbReference type="OrthoDB" id="9801219at2"/>
<gene>
    <name evidence="10" type="primary">lacC_2</name>
    <name evidence="10" type="ORF">WY13_03963</name>
</gene>
<comment type="catalytic activity">
    <reaction evidence="6 8">
        <text>beta-D-fructose 1-phosphate + ATP = beta-D-fructose 1,6-bisphosphate + ADP + H(+)</text>
        <dbReference type="Rhea" id="RHEA:14213"/>
        <dbReference type="ChEBI" id="CHEBI:15378"/>
        <dbReference type="ChEBI" id="CHEBI:30616"/>
        <dbReference type="ChEBI" id="CHEBI:32966"/>
        <dbReference type="ChEBI" id="CHEBI:138881"/>
        <dbReference type="ChEBI" id="CHEBI:456216"/>
        <dbReference type="EC" id="2.7.1.56"/>
    </reaction>
</comment>
<name>A0A168LAM7_9CLOT</name>